<comment type="caution">
    <text evidence="2">The sequence shown here is derived from an EMBL/GenBank/DDBJ whole genome shotgun (WGS) entry which is preliminary data.</text>
</comment>
<reference evidence="2 3" key="1">
    <citation type="journal article" date="2023" name="Mol. Biol. Evol.">
        <title>Genomics of Secondarily Temperate Adaptation in the Only Non-Antarctic Icefish.</title>
        <authorList>
            <person name="Rivera-Colon A.G."/>
            <person name="Rayamajhi N."/>
            <person name="Minhas B.F."/>
            <person name="Madrigal G."/>
            <person name="Bilyk K.T."/>
            <person name="Yoon V."/>
            <person name="Hune M."/>
            <person name="Gregory S."/>
            <person name="Cheng C.H.C."/>
            <person name="Catchen J.M."/>
        </authorList>
    </citation>
    <scope>NUCLEOTIDE SEQUENCE [LARGE SCALE GENOMIC DNA]</scope>
    <source>
        <strain evidence="2">JC2023a</strain>
    </source>
</reference>
<evidence type="ECO:0000313" key="3">
    <source>
        <dbReference type="Proteomes" id="UP001335648"/>
    </source>
</evidence>
<protein>
    <submittedName>
        <fullName evidence="2">Uncharacterized protein</fullName>
    </submittedName>
</protein>
<dbReference type="EMBL" id="JAULUE010002068">
    <property type="protein sequence ID" value="KAK5875973.1"/>
    <property type="molecule type" value="Genomic_DNA"/>
</dbReference>
<name>A0AAN8B0P2_9TELE</name>
<feature type="compositionally biased region" description="Polar residues" evidence="1">
    <location>
        <begin position="32"/>
        <end position="43"/>
    </location>
</feature>
<dbReference type="Proteomes" id="UP001335648">
    <property type="component" value="Unassembled WGS sequence"/>
</dbReference>
<gene>
    <name evidence="2" type="ORF">CesoFtcFv8_026992</name>
</gene>
<feature type="region of interest" description="Disordered" evidence="1">
    <location>
        <begin position="19"/>
        <end position="43"/>
    </location>
</feature>
<evidence type="ECO:0000313" key="2">
    <source>
        <dbReference type="EMBL" id="KAK5875973.1"/>
    </source>
</evidence>
<dbReference type="AlphaFoldDB" id="A0AAN8B0P2"/>
<accession>A0AAN8B0P2</accession>
<sequence length="76" mass="8052">MNSAASKAVLEINNVLGGDANAKSAFNGPISAGSQSRRPSDCNSLQLRGGRHLFRLDIGPRTLYGMNENKVICFSG</sequence>
<evidence type="ECO:0000256" key="1">
    <source>
        <dbReference type="SAM" id="MobiDB-lite"/>
    </source>
</evidence>
<keyword evidence="3" id="KW-1185">Reference proteome</keyword>
<proteinExistence type="predicted"/>
<organism evidence="2 3">
    <name type="scientific">Champsocephalus esox</name>
    <name type="common">pike icefish</name>
    <dbReference type="NCBI Taxonomy" id="159716"/>
    <lineage>
        <taxon>Eukaryota</taxon>
        <taxon>Metazoa</taxon>
        <taxon>Chordata</taxon>
        <taxon>Craniata</taxon>
        <taxon>Vertebrata</taxon>
        <taxon>Euteleostomi</taxon>
        <taxon>Actinopterygii</taxon>
        <taxon>Neopterygii</taxon>
        <taxon>Teleostei</taxon>
        <taxon>Neoteleostei</taxon>
        <taxon>Acanthomorphata</taxon>
        <taxon>Eupercaria</taxon>
        <taxon>Perciformes</taxon>
        <taxon>Notothenioidei</taxon>
        <taxon>Channichthyidae</taxon>
        <taxon>Champsocephalus</taxon>
    </lineage>
</organism>